<comment type="caution">
    <text evidence="1">The sequence shown here is derived from an EMBL/GenBank/DDBJ whole genome shotgun (WGS) entry which is preliminary data.</text>
</comment>
<evidence type="ECO:0000313" key="1">
    <source>
        <dbReference type="EMBL" id="KAK3765082.1"/>
    </source>
</evidence>
<keyword evidence="2" id="KW-1185">Reference proteome</keyword>
<protein>
    <submittedName>
        <fullName evidence="1">Uncharacterized protein</fullName>
    </submittedName>
</protein>
<reference evidence="1" key="1">
    <citation type="journal article" date="2023" name="G3 (Bethesda)">
        <title>A reference genome for the long-term kleptoplast-retaining sea slug Elysia crispata morphotype clarki.</title>
        <authorList>
            <person name="Eastman K.E."/>
            <person name="Pendleton A.L."/>
            <person name="Shaikh M.A."/>
            <person name="Suttiyut T."/>
            <person name="Ogas R."/>
            <person name="Tomko P."/>
            <person name="Gavelis G."/>
            <person name="Widhalm J.R."/>
            <person name="Wisecaver J.H."/>
        </authorList>
    </citation>
    <scope>NUCLEOTIDE SEQUENCE</scope>
    <source>
        <strain evidence="1">ECLA1</strain>
    </source>
</reference>
<gene>
    <name evidence="1" type="ORF">RRG08_040813</name>
</gene>
<name>A0AAE0Z951_9GAST</name>
<organism evidence="1 2">
    <name type="scientific">Elysia crispata</name>
    <name type="common">lettuce slug</name>
    <dbReference type="NCBI Taxonomy" id="231223"/>
    <lineage>
        <taxon>Eukaryota</taxon>
        <taxon>Metazoa</taxon>
        <taxon>Spiralia</taxon>
        <taxon>Lophotrochozoa</taxon>
        <taxon>Mollusca</taxon>
        <taxon>Gastropoda</taxon>
        <taxon>Heterobranchia</taxon>
        <taxon>Euthyneura</taxon>
        <taxon>Panpulmonata</taxon>
        <taxon>Sacoglossa</taxon>
        <taxon>Placobranchoidea</taxon>
        <taxon>Plakobranchidae</taxon>
        <taxon>Elysia</taxon>
    </lineage>
</organism>
<accession>A0AAE0Z951</accession>
<dbReference type="EMBL" id="JAWDGP010004349">
    <property type="protein sequence ID" value="KAK3765082.1"/>
    <property type="molecule type" value="Genomic_DNA"/>
</dbReference>
<dbReference type="AlphaFoldDB" id="A0AAE0Z951"/>
<sequence length="80" mass="8967">MIQLSLFPTGSKRLSRLVSQCVEEHQTPESIHYAGCVQPISELPPLDSTVEGKSTALITSLQQLDEKDKKKYQILLNENI</sequence>
<proteinExistence type="predicted"/>
<evidence type="ECO:0000313" key="2">
    <source>
        <dbReference type="Proteomes" id="UP001283361"/>
    </source>
</evidence>
<dbReference type="Proteomes" id="UP001283361">
    <property type="component" value="Unassembled WGS sequence"/>
</dbReference>